<dbReference type="SUPFAM" id="SSF53098">
    <property type="entry name" value="Ribonuclease H-like"/>
    <property type="match status" value="1"/>
</dbReference>
<dbReference type="CDD" id="cd06222">
    <property type="entry name" value="RNase_H_like"/>
    <property type="match status" value="1"/>
</dbReference>
<proteinExistence type="predicted"/>
<name>A0A2N9G1Z3_FAGSY</name>
<dbReference type="Pfam" id="PF13456">
    <property type="entry name" value="RVT_3"/>
    <property type="match status" value="1"/>
</dbReference>
<organism evidence="2">
    <name type="scientific">Fagus sylvatica</name>
    <name type="common">Beechnut</name>
    <dbReference type="NCBI Taxonomy" id="28930"/>
    <lineage>
        <taxon>Eukaryota</taxon>
        <taxon>Viridiplantae</taxon>
        <taxon>Streptophyta</taxon>
        <taxon>Embryophyta</taxon>
        <taxon>Tracheophyta</taxon>
        <taxon>Spermatophyta</taxon>
        <taxon>Magnoliopsida</taxon>
        <taxon>eudicotyledons</taxon>
        <taxon>Gunneridae</taxon>
        <taxon>Pentapetalae</taxon>
        <taxon>rosids</taxon>
        <taxon>fabids</taxon>
        <taxon>Fagales</taxon>
        <taxon>Fagaceae</taxon>
        <taxon>Fagus</taxon>
    </lineage>
</organism>
<evidence type="ECO:0000259" key="1">
    <source>
        <dbReference type="Pfam" id="PF13456"/>
    </source>
</evidence>
<reference evidence="2" key="1">
    <citation type="submission" date="2018-02" db="EMBL/GenBank/DDBJ databases">
        <authorList>
            <person name="Cohen D.B."/>
            <person name="Kent A.D."/>
        </authorList>
    </citation>
    <scope>NUCLEOTIDE SEQUENCE</scope>
</reference>
<accession>A0A2N9G1Z3</accession>
<dbReference type="EMBL" id="OIVN01001369">
    <property type="protein sequence ID" value="SPC93181.1"/>
    <property type="molecule type" value="Genomic_DNA"/>
</dbReference>
<dbReference type="InterPro" id="IPR012337">
    <property type="entry name" value="RNaseH-like_sf"/>
</dbReference>
<dbReference type="InterPro" id="IPR036397">
    <property type="entry name" value="RNaseH_sf"/>
</dbReference>
<evidence type="ECO:0000313" key="2">
    <source>
        <dbReference type="EMBL" id="SPC93181.1"/>
    </source>
</evidence>
<dbReference type="PANTHER" id="PTHR47723">
    <property type="entry name" value="OS05G0353850 PROTEIN"/>
    <property type="match status" value="1"/>
</dbReference>
<dbReference type="InterPro" id="IPR053151">
    <property type="entry name" value="RNase_H-like"/>
</dbReference>
<dbReference type="GO" id="GO:0003676">
    <property type="term" value="F:nucleic acid binding"/>
    <property type="evidence" value="ECO:0007669"/>
    <property type="project" value="InterPro"/>
</dbReference>
<dbReference type="AlphaFoldDB" id="A0A2N9G1Z3"/>
<gene>
    <name evidence="2" type="ORF">FSB_LOCUS21063</name>
</gene>
<dbReference type="InterPro" id="IPR044730">
    <property type="entry name" value="RNase_H-like_dom_plant"/>
</dbReference>
<dbReference type="PANTHER" id="PTHR47723:SF21">
    <property type="entry name" value="POLYNUCLEOTIDYL TRANSFERASE, RIBONUCLEASE H-LIKE SUPERFAMILY PROTEIN"/>
    <property type="match status" value="1"/>
</dbReference>
<feature type="domain" description="RNase H type-1" evidence="1">
    <location>
        <begin position="27"/>
        <end position="146"/>
    </location>
</feature>
<dbReference type="Gene3D" id="3.30.420.10">
    <property type="entry name" value="Ribonuclease H-like superfamily/Ribonuclease H"/>
    <property type="match status" value="1"/>
</dbReference>
<dbReference type="GO" id="GO:0004523">
    <property type="term" value="F:RNA-DNA hybrid ribonuclease activity"/>
    <property type="evidence" value="ECO:0007669"/>
    <property type="project" value="InterPro"/>
</dbReference>
<protein>
    <recommendedName>
        <fullName evidence="1">RNase H type-1 domain-containing protein</fullName>
    </recommendedName>
</protein>
<dbReference type="InterPro" id="IPR002156">
    <property type="entry name" value="RNaseH_domain"/>
</dbReference>
<sequence>MYEEPSQSRGNGTVHWIPPSCDAVKLNVDAAWKNGNATLAVVARDSFGSVIKAWARQLVTKGPATAEASAIKWALVLANQESFLKVTVESDAKVCINALLGVPNEANWNISNLCTDIQHLALDFVNCVFVWTKREANMVAHELAKFVFNQGLPFSCNQSTLPTSVMEAWQRDAHSLSLSDKDAFVIRRQAVGVIVGGVHHAPESSVDDLIENRRGIEAVDPSVEVGGPDEVLGRAVLRGSAGDETRVGKPFSTSIVDFVVAPQSIKIPVIDC</sequence>